<name>A0A314YNB3_PRUYE</name>
<dbReference type="STRING" id="2094558.A0A314YNB3"/>
<reference evidence="6 7" key="1">
    <citation type="submission" date="2018-02" db="EMBL/GenBank/DDBJ databases">
        <title>Draft genome of wild Prunus yedoensis var. nudiflora.</title>
        <authorList>
            <person name="Baek S."/>
            <person name="Kim J.-H."/>
            <person name="Choi K."/>
            <person name="Kim G.-B."/>
            <person name="Cho A."/>
            <person name="Jang H."/>
            <person name="Shin C.-H."/>
            <person name="Yu H.-J."/>
            <person name="Mun J.-H."/>
        </authorList>
    </citation>
    <scope>NUCLEOTIDE SEQUENCE [LARGE SCALE GENOMIC DNA]</scope>
    <source>
        <strain evidence="7">cv. Jeju island</strain>
        <tissue evidence="6">Leaf</tissue>
    </source>
</reference>
<evidence type="ECO:0000313" key="6">
    <source>
        <dbReference type="EMBL" id="PQQ06214.1"/>
    </source>
</evidence>
<comment type="subcellular location">
    <subcellularLocation>
        <location evidence="1">Endosome</location>
    </subcellularLocation>
</comment>
<evidence type="ECO:0000256" key="2">
    <source>
        <dbReference type="ARBA" id="ARBA00010704"/>
    </source>
</evidence>
<comment type="similarity">
    <text evidence="2">Belongs to the VPS35L family.</text>
</comment>
<dbReference type="GO" id="GO:0005768">
    <property type="term" value="C:endosome"/>
    <property type="evidence" value="ECO:0007669"/>
    <property type="project" value="UniProtKB-SubCell"/>
</dbReference>
<dbReference type="GO" id="GO:0032456">
    <property type="term" value="P:endocytic recycling"/>
    <property type="evidence" value="ECO:0007669"/>
    <property type="project" value="InterPro"/>
</dbReference>
<dbReference type="Proteomes" id="UP000250321">
    <property type="component" value="Unassembled WGS sequence"/>
</dbReference>
<evidence type="ECO:0000313" key="7">
    <source>
        <dbReference type="Proteomes" id="UP000250321"/>
    </source>
</evidence>
<dbReference type="GO" id="GO:0015031">
    <property type="term" value="P:protein transport"/>
    <property type="evidence" value="ECO:0007669"/>
    <property type="project" value="UniProtKB-KW"/>
</dbReference>
<keyword evidence="3" id="KW-0813">Transport</keyword>
<keyword evidence="7" id="KW-1185">Reference proteome</keyword>
<protein>
    <submittedName>
        <fullName evidence="6">Uncharacterized protein</fullName>
    </submittedName>
</protein>
<evidence type="ECO:0000256" key="1">
    <source>
        <dbReference type="ARBA" id="ARBA00004177"/>
    </source>
</evidence>
<dbReference type="OrthoDB" id="1734063at2759"/>
<dbReference type="InterPro" id="IPR029705">
    <property type="entry name" value="VPS35L"/>
</dbReference>
<evidence type="ECO:0000256" key="5">
    <source>
        <dbReference type="ARBA" id="ARBA00022927"/>
    </source>
</evidence>
<comment type="caution">
    <text evidence="6">The sequence shown here is derived from an EMBL/GenBank/DDBJ whole genome shotgun (WGS) entry which is preliminary data.</text>
</comment>
<accession>A0A314YNB3</accession>
<sequence length="140" mass="15503">MLERPHYCTSLCITSLIEVGLTNTSNLEHGVTYLPKNLVLLIKSQSWMTPRMRVKFLCAIVSLLAALSQQNLPYHADNGKLLGNDVLFFGDSSYLHELASLCQFVLQNLVDAIQQEPSMTARGSMALEACNCIASSLIRE</sequence>
<dbReference type="PANTHER" id="PTHR13673">
    <property type="entry name" value="ESOPHAGEAL CANCER ASSOCIATED PROTEIN"/>
    <property type="match status" value="1"/>
</dbReference>
<dbReference type="EMBL" id="PJQY01000992">
    <property type="protein sequence ID" value="PQQ06214.1"/>
    <property type="molecule type" value="Genomic_DNA"/>
</dbReference>
<evidence type="ECO:0000256" key="3">
    <source>
        <dbReference type="ARBA" id="ARBA00022448"/>
    </source>
</evidence>
<proteinExistence type="inferred from homology"/>
<organism evidence="6 7">
    <name type="scientific">Prunus yedoensis var. nudiflora</name>
    <dbReference type="NCBI Taxonomy" id="2094558"/>
    <lineage>
        <taxon>Eukaryota</taxon>
        <taxon>Viridiplantae</taxon>
        <taxon>Streptophyta</taxon>
        <taxon>Embryophyta</taxon>
        <taxon>Tracheophyta</taxon>
        <taxon>Spermatophyta</taxon>
        <taxon>Magnoliopsida</taxon>
        <taxon>eudicotyledons</taxon>
        <taxon>Gunneridae</taxon>
        <taxon>Pentapetalae</taxon>
        <taxon>rosids</taxon>
        <taxon>fabids</taxon>
        <taxon>Rosales</taxon>
        <taxon>Rosaceae</taxon>
        <taxon>Amygdaloideae</taxon>
        <taxon>Amygdaleae</taxon>
        <taxon>Prunus</taxon>
    </lineage>
</organism>
<keyword evidence="5" id="KW-0653">Protein transport</keyword>
<keyword evidence="4" id="KW-0967">Endosome</keyword>
<gene>
    <name evidence="6" type="ORF">Pyn_41224</name>
</gene>
<dbReference type="PANTHER" id="PTHR13673:SF0">
    <property type="entry name" value="VPS35 ENDOSOMAL PROTEIN-SORTING FACTOR-LIKE"/>
    <property type="match status" value="1"/>
</dbReference>
<dbReference type="AlphaFoldDB" id="A0A314YNB3"/>
<evidence type="ECO:0000256" key="4">
    <source>
        <dbReference type="ARBA" id="ARBA00022753"/>
    </source>
</evidence>